<evidence type="ECO:0000256" key="1">
    <source>
        <dbReference type="ARBA" id="ARBA00004651"/>
    </source>
</evidence>
<keyword evidence="13" id="KW-1185">Reference proteome</keyword>
<evidence type="ECO:0000313" key="13">
    <source>
        <dbReference type="Proteomes" id="UP000190625"/>
    </source>
</evidence>
<keyword evidence="2" id="KW-0813">Transport</keyword>
<feature type="transmembrane region" description="Helical" evidence="10">
    <location>
        <begin position="177"/>
        <end position="199"/>
    </location>
</feature>
<dbReference type="InterPro" id="IPR047196">
    <property type="entry name" value="YidC_ALB_C"/>
</dbReference>
<gene>
    <name evidence="12" type="ORF">SAMN02745118_01842</name>
</gene>
<comment type="subcellular location">
    <subcellularLocation>
        <location evidence="1">Cell membrane</location>
        <topology evidence="1">Multi-pass membrane protein</topology>
    </subcellularLocation>
    <subcellularLocation>
        <location evidence="9">Membrane</location>
        <topology evidence="9">Multi-pass membrane protein</topology>
    </subcellularLocation>
</comment>
<proteinExistence type="inferred from homology"/>
<comment type="similarity">
    <text evidence="9">Belongs to the OXA1/ALB3/YidC family.</text>
</comment>
<keyword evidence="6 10" id="KW-1133">Transmembrane helix</keyword>
<name>A0A1T4NKN8_9FIRM</name>
<keyword evidence="4 9" id="KW-0812">Transmembrane</keyword>
<dbReference type="EMBL" id="FUWM01000015">
    <property type="protein sequence ID" value="SJZ79834.1"/>
    <property type="molecule type" value="Genomic_DNA"/>
</dbReference>
<dbReference type="Proteomes" id="UP000190625">
    <property type="component" value="Unassembled WGS sequence"/>
</dbReference>
<dbReference type="GO" id="GO:0032977">
    <property type="term" value="F:membrane insertase activity"/>
    <property type="evidence" value="ECO:0007669"/>
    <property type="project" value="InterPro"/>
</dbReference>
<evidence type="ECO:0000313" key="12">
    <source>
        <dbReference type="EMBL" id="SJZ79834.1"/>
    </source>
</evidence>
<dbReference type="NCBIfam" id="TIGR03592">
    <property type="entry name" value="yidC_oxa1_cterm"/>
    <property type="match status" value="1"/>
</dbReference>
<dbReference type="PANTHER" id="PTHR12428:SF65">
    <property type="entry name" value="CYTOCHROME C OXIDASE ASSEMBLY PROTEIN COX18, MITOCHONDRIAL"/>
    <property type="match status" value="1"/>
</dbReference>
<dbReference type="Pfam" id="PF02096">
    <property type="entry name" value="60KD_IMP"/>
    <property type="match status" value="1"/>
</dbReference>
<dbReference type="OrthoDB" id="9780552at2"/>
<keyword evidence="8" id="KW-0143">Chaperone</keyword>
<keyword evidence="5" id="KW-0653">Protein transport</keyword>
<feature type="transmembrane region" description="Helical" evidence="10">
    <location>
        <begin position="140"/>
        <end position="157"/>
    </location>
</feature>
<dbReference type="AlphaFoldDB" id="A0A1T4NKN8"/>
<organism evidence="12 13">
    <name type="scientific">Selenihalanaerobacter shriftii</name>
    <dbReference type="NCBI Taxonomy" id="142842"/>
    <lineage>
        <taxon>Bacteria</taxon>
        <taxon>Bacillati</taxon>
        <taxon>Bacillota</taxon>
        <taxon>Clostridia</taxon>
        <taxon>Halanaerobiales</taxon>
        <taxon>Halobacteroidaceae</taxon>
        <taxon>Selenihalanaerobacter</taxon>
    </lineage>
</organism>
<evidence type="ECO:0000256" key="3">
    <source>
        <dbReference type="ARBA" id="ARBA00022475"/>
    </source>
</evidence>
<dbReference type="GO" id="GO:0051205">
    <property type="term" value="P:protein insertion into membrane"/>
    <property type="evidence" value="ECO:0007669"/>
    <property type="project" value="TreeGrafter"/>
</dbReference>
<evidence type="ECO:0000256" key="5">
    <source>
        <dbReference type="ARBA" id="ARBA00022927"/>
    </source>
</evidence>
<feature type="domain" description="Membrane insertase YidC/Oxa/ALB C-terminal" evidence="11">
    <location>
        <begin position="37"/>
        <end position="214"/>
    </location>
</feature>
<evidence type="ECO:0000256" key="2">
    <source>
        <dbReference type="ARBA" id="ARBA00022448"/>
    </source>
</evidence>
<dbReference type="CDD" id="cd20070">
    <property type="entry name" value="5TM_YidC_Alb3"/>
    <property type="match status" value="1"/>
</dbReference>
<evidence type="ECO:0000259" key="11">
    <source>
        <dbReference type="Pfam" id="PF02096"/>
    </source>
</evidence>
<evidence type="ECO:0000256" key="7">
    <source>
        <dbReference type="ARBA" id="ARBA00023136"/>
    </source>
</evidence>
<feature type="transmembrane region" description="Helical" evidence="10">
    <location>
        <begin position="37"/>
        <end position="57"/>
    </location>
</feature>
<dbReference type="PRINTS" id="PR00701">
    <property type="entry name" value="60KDINNERMP"/>
</dbReference>
<sequence length="224" mass="25323">MNLISVGFFEVFGEVFGALGGLMTDSLDFFYGFTNSYGLAIIFLTLAIRILLFPLVAKQTRSMKAMQELQPKMEELKSKYEDQPEEYQQKVMELYKKHKVNPAAGCLPLLVQMPILIALFRSLREFEALKGVSFLWVSNLAQPDIILVILTGLIMLGQSLLQQNMSGNPASNNKMMLFMPLIIVVIGFRLPAGVLLYWFTSNLVMVIQQYFLYKEPVSIEGESS</sequence>
<protein>
    <submittedName>
        <fullName evidence="12">Protein translocase subunit yidC</fullName>
    </submittedName>
</protein>
<dbReference type="GO" id="GO:0005886">
    <property type="term" value="C:plasma membrane"/>
    <property type="evidence" value="ECO:0007669"/>
    <property type="project" value="UniProtKB-SubCell"/>
</dbReference>
<evidence type="ECO:0000256" key="9">
    <source>
        <dbReference type="RuleBase" id="RU003945"/>
    </source>
</evidence>
<reference evidence="13" key="1">
    <citation type="submission" date="2017-02" db="EMBL/GenBank/DDBJ databases">
        <authorList>
            <person name="Varghese N."/>
            <person name="Submissions S."/>
        </authorList>
    </citation>
    <scope>NUCLEOTIDE SEQUENCE [LARGE SCALE GENOMIC DNA]</scope>
    <source>
        <strain evidence="13">ATCC BAA-73</strain>
    </source>
</reference>
<accession>A0A1T4NKN8</accession>
<dbReference type="STRING" id="142842.SAMN02745118_01842"/>
<keyword evidence="7 10" id="KW-0472">Membrane</keyword>
<dbReference type="RefSeq" id="WP_078810347.1">
    <property type="nucleotide sequence ID" value="NZ_FUWM01000015.1"/>
</dbReference>
<evidence type="ECO:0000256" key="10">
    <source>
        <dbReference type="SAM" id="Phobius"/>
    </source>
</evidence>
<evidence type="ECO:0000256" key="4">
    <source>
        <dbReference type="ARBA" id="ARBA00022692"/>
    </source>
</evidence>
<dbReference type="PANTHER" id="PTHR12428">
    <property type="entry name" value="OXA1"/>
    <property type="match status" value="1"/>
</dbReference>
<dbReference type="InterPro" id="IPR028055">
    <property type="entry name" value="YidC/Oxa/ALB_C"/>
</dbReference>
<evidence type="ECO:0000256" key="6">
    <source>
        <dbReference type="ARBA" id="ARBA00022989"/>
    </source>
</evidence>
<keyword evidence="3" id="KW-1003">Cell membrane</keyword>
<dbReference type="InterPro" id="IPR001708">
    <property type="entry name" value="YidC/ALB3/OXA1/COX18"/>
</dbReference>
<dbReference type="GO" id="GO:0015031">
    <property type="term" value="P:protein transport"/>
    <property type="evidence" value="ECO:0007669"/>
    <property type="project" value="UniProtKB-KW"/>
</dbReference>
<evidence type="ECO:0000256" key="8">
    <source>
        <dbReference type="ARBA" id="ARBA00023186"/>
    </source>
</evidence>
<feature type="transmembrane region" description="Helical" evidence="10">
    <location>
        <begin position="100"/>
        <end position="120"/>
    </location>
</feature>